<dbReference type="STRING" id="36870.gene:10368921"/>
<dbReference type="SMART" id="SM00861">
    <property type="entry name" value="Transket_pyr"/>
    <property type="match status" value="1"/>
</dbReference>
<dbReference type="HOGENOM" id="CLU_004709_1_0_6"/>
<dbReference type="GO" id="GO:0006099">
    <property type="term" value="P:tricarboxylic acid cycle"/>
    <property type="evidence" value="ECO:0007669"/>
    <property type="project" value="TreeGrafter"/>
</dbReference>
<dbReference type="KEGG" id="wbr:sucA"/>
<dbReference type="Pfam" id="PF16078">
    <property type="entry name" value="2-oxogl_dehyd_N"/>
    <property type="match status" value="1"/>
</dbReference>
<evidence type="ECO:0000313" key="8">
    <source>
        <dbReference type="EMBL" id="BAC24565.1"/>
    </source>
</evidence>
<evidence type="ECO:0000259" key="7">
    <source>
        <dbReference type="SMART" id="SM00861"/>
    </source>
</evidence>
<dbReference type="EC" id="1.2.4.2" evidence="4"/>
<evidence type="ECO:0000256" key="1">
    <source>
        <dbReference type="ARBA" id="ARBA00001964"/>
    </source>
</evidence>
<dbReference type="AlphaFoldDB" id="Q8D2D5"/>
<dbReference type="InterPro" id="IPR011603">
    <property type="entry name" value="2oxoglutarate_DH_E1"/>
</dbReference>
<protein>
    <recommendedName>
        <fullName evidence="4">oxoglutarate dehydrogenase (succinyl-transferring)</fullName>
        <ecNumber evidence="4">1.2.4.2</ecNumber>
    </recommendedName>
</protein>
<accession>Q8D2D5</accession>
<dbReference type="InterPro" id="IPR001017">
    <property type="entry name" value="DH_E1"/>
</dbReference>
<dbReference type="GO" id="GO:0045252">
    <property type="term" value="C:oxoglutarate dehydrogenase complex"/>
    <property type="evidence" value="ECO:0007669"/>
    <property type="project" value="TreeGrafter"/>
</dbReference>
<dbReference type="InterPro" id="IPR031717">
    <property type="entry name" value="ODO-1/KGD_C"/>
</dbReference>
<evidence type="ECO:0000256" key="6">
    <source>
        <dbReference type="ARBA" id="ARBA00023052"/>
    </source>
</evidence>
<evidence type="ECO:0000256" key="5">
    <source>
        <dbReference type="ARBA" id="ARBA00023002"/>
    </source>
</evidence>
<evidence type="ECO:0000256" key="2">
    <source>
        <dbReference type="ARBA" id="ARBA00003906"/>
    </source>
</evidence>
<dbReference type="EMBL" id="BA000021">
    <property type="protein sequence ID" value="BAC24565.1"/>
    <property type="molecule type" value="Genomic_DNA"/>
</dbReference>
<dbReference type="PIRSF" id="PIRSF000157">
    <property type="entry name" value="Oxoglu_dh_E1"/>
    <property type="match status" value="1"/>
</dbReference>
<dbReference type="CDD" id="cd02016">
    <property type="entry name" value="TPP_E1_OGDC_like"/>
    <property type="match status" value="1"/>
</dbReference>
<dbReference type="SUPFAM" id="SSF52518">
    <property type="entry name" value="Thiamin diphosphate-binding fold (THDP-binding)"/>
    <property type="match status" value="2"/>
</dbReference>
<comment type="cofactor">
    <cofactor evidence="1">
        <name>thiamine diphosphate</name>
        <dbReference type="ChEBI" id="CHEBI:58937"/>
    </cofactor>
</comment>
<dbReference type="InterPro" id="IPR029061">
    <property type="entry name" value="THDP-binding"/>
</dbReference>
<dbReference type="OrthoDB" id="9759785at2"/>
<reference evidence="8 9" key="1">
    <citation type="journal article" date="2002" name="Nat. Genet.">
        <title>Genome sequence of the endocellular obligate symbiont of tsetse flies, Wigglesworthia glossinidia.</title>
        <authorList>
            <person name="Akman L."/>
            <person name="Yamashita A."/>
            <person name="Watanabe H."/>
            <person name="Oshima K."/>
            <person name="Shiba T."/>
            <person name="Hattori M."/>
            <person name="Aksoy S."/>
        </authorList>
    </citation>
    <scope>NUCLEOTIDE SEQUENCE [LARGE SCALE GENOMIC DNA]</scope>
</reference>
<dbReference type="NCBIfam" id="TIGR00239">
    <property type="entry name" value="2oxo_dh_E1"/>
    <property type="match status" value="1"/>
</dbReference>
<evidence type="ECO:0000256" key="4">
    <source>
        <dbReference type="ARBA" id="ARBA00012280"/>
    </source>
</evidence>
<dbReference type="Gene3D" id="3.40.50.970">
    <property type="match status" value="1"/>
</dbReference>
<dbReference type="NCBIfam" id="NF008907">
    <property type="entry name" value="PRK12270.1"/>
    <property type="match status" value="1"/>
</dbReference>
<dbReference type="eggNOG" id="COG0567">
    <property type="taxonomic scope" value="Bacteria"/>
</dbReference>
<keyword evidence="5" id="KW-0560">Oxidoreductase</keyword>
<dbReference type="GO" id="GO:0030976">
    <property type="term" value="F:thiamine pyrophosphate binding"/>
    <property type="evidence" value="ECO:0007669"/>
    <property type="project" value="InterPro"/>
</dbReference>
<dbReference type="InterPro" id="IPR005475">
    <property type="entry name" value="Transketolase-like_Pyr-bd"/>
</dbReference>
<dbReference type="Gene3D" id="3.40.50.12470">
    <property type="match status" value="1"/>
</dbReference>
<dbReference type="Gene3D" id="1.10.287.1150">
    <property type="entry name" value="TPP helical domain"/>
    <property type="match status" value="1"/>
</dbReference>
<dbReference type="Pfam" id="PF16870">
    <property type="entry name" value="OxoGdeHyase_C"/>
    <property type="match status" value="1"/>
</dbReference>
<dbReference type="GO" id="GO:0005829">
    <property type="term" value="C:cytosol"/>
    <property type="evidence" value="ECO:0007669"/>
    <property type="project" value="TreeGrafter"/>
</dbReference>
<dbReference type="PANTHER" id="PTHR23152">
    <property type="entry name" value="2-OXOGLUTARATE DEHYDROGENASE"/>
    <property type="match status" value="1"/>
</dbReference>
<sequence>MKNNVDKNFFFLNGINRFYIESIYKNFLNNPTSVSYEWKSLFNKVSFNFSDNKSGFVDEKKIFFVNNFLFSNHINNFRSYGHFKAKTDPLNIKKTKNIKKFFLDSNQLHENQYNKNSEVKFFYDHKDDTYSIDTIKRFEKIYCNSIGFEYMHIDNYEERTWVQEYIESKFIRQYFTEKEKKFFLDQIIKAEEVEHYLGRTFPGSKRFSLEGGDVIIPILKEAIYKSLIKYKIKKIILGMSHRGRLNVLVNIFNKKLQNLCNEFLGNYDFVKTSGDVKYHQGFCSNIKVEQETINLKLSFNPSHLEIVNPVVMGIVRANLDSLKDNEKNCILPITIHGDASVIGQGVIQETLNMSRTASNNIGGTIRIIINNQIGFTTDVSDSRSTNYCTDIFKITQCPILHVNGDNVHSAIFAINFALDFRNKFNKDVVIDLVCYRRHGHNEADEPSVTQPLMYKKIKKHPTLKKIYSDYLIKRNIISKKELSNMLSVFRNKLNNKYINKKVDIKNKFDNKNKIIKNNNIYKKNISSLKKLSKIICAIPSNLNAQSIVKKIFSQRLEMSKEKRLFDWGAAEILCYASLLENDFSIRICGEDVERGTFFHRHAVIYDQNNNTKYIPLHNIIEKNILKFQIYNSTLSEEASLAFEYGYSTVAKNTLVIWEAQFGDFANGAQVVIDQFISSGEQKWGQKSNIVMFLPHGYEGQGPEHSSARLERYLQLCAQNNIQVCIPSTPAQLYNLLFRQVVCNIKKPLIVLSPKSLLRHHLSTSSFEDIANFEFREVIIDQNNIKNLNEITIIILCSGKIFYDLISASKKHNISNTHIIRIEQLYPFPKSIIIETLNNYKNINKIIWCQEEPKNQGAWNWINYKIKDILSKEIELIYSGRPSSASTATGHFHIHQIEQEKIINSVFNIK</sequence>
<dbReference type="NCBIfam" id="NF006914">
    <property type="entry name" value="PRK09404.1"/>
    <property type="match status" value="1"/>
</dbReference>
<keyword evidence="9" id="KW-1185">Reference proteome</keyword>
<evidence type="ECO:0000256" key="3">
    <source>
        <dbReference type="ARBA" id="ARBA00006936"/>
    </source>
</evidence>
<comment type="similarity">
    <text evidence="3">Belongs to the alpha-ketoglutarate dehydrogenase family.</text>
</comment>
<dbReference type="GO" id="GO:0004591">
    <property type="term" value="F:oxoglutarate dehydrogenase (succinyl-transferring) activity"/>
    <property type="evidence" value="ECO:0007669"/>
    <property type="project" value="UniProtKB-EC"/>
</dbReference>
<name>Q8D2D5_WIGBR</name>
<dbReference type="Gene3D" id="3.40.50.11610">
    <property type="entry name" value="Multifunctional 2-oxoglutarate metabolism enzyme, C-terminal domain"/>
    <property type="match status" value="1"/>
</dbReference>
<gene>
    <name evidence="8" type="primary">sucA</name>
</gene>
<dbReference type="PANTHER" id="PTHR23152:SF4">
    <property type="entry name" value="2-OXOADIPATE DEHYDROGENASE COMPLEX COMPONENT E1"/>
    <property type="match status" value="1"/>
</dbReference>
<dbReference type="InterPro" id="IPR042179">
    <property type="entry name" value="KGD_C_sf"/>
</dbReference>
<keyword evidence="6" id="KW-0786">Thiamine pyrophosphate</keyword>
<proteinExistence type="inferred from homology"/>
<organism evidence="8 9">
    <name type="scientific">Wigglesworthia glossinidia brevipalpis</name>
    <dbReference type="NCBI Taxonomy" id="36870"/>
    <lineage>
        <taxon>Bacteria</taxon>
        <taxon>Pseudomonadati</taxon>
        <taxon>Pseudomonadota</taxon>
        <taxon>Gammaproteobacteria</taxon>
        <taxon>Enterobacterales</taxon>
        <taxon>Erwiniaceae</taxon>
        <taxon>Wigglesworthia</taxon>
    </lineage>
</organism>
<dbReference type="Pfam" id="PF02779">
    <property type="entry name" value="Transket_pyr"/>
    <property type="match status" value="1"/>
</dbReference>
<feature type="domain" description="Transketolase-like pyrimidine-binding" evidence="7">
    <location>
        <begin position="565"/>
        <end position="759"/>
    </location>
</feature>
<dbReference type="Pfam" id="PF00676">
    <property type="entry name" value="E1_dh"/>
    <property type="match status" value="1"/>
</dbReference>
<evidence type="ECO:0000313" key="9">
    <source>
        <dbReference type="Proteomes" id="UP000000562"/>
    </source>
</evidence>
<dbReference type="InterPro" id="IPR032106">
    <property type="entry name" value="2-oxogl_dehyd_N"/>
</dbReference>
<dbReference type="Proteomes" id="UP000000562">
    <property type="component" value="Chromosome"/>
</dbReference>
<comment type="function">
    <text evidence="2">E1 component of the 2-oxoglutarate dehydrogenase (OGDH) complex which catalyzes the decarboxylation of 2-oxoglutarate, the first step in the conversion of 2-oxoglutarate to succinyl-CoA and CO(2).</text>
</comment>